<evidence type="ECO:0000313" key="3">
    <source>
        <dbReference type="EMBL" id="TDP33255.1"/>
    </source>
</evidence>
<dbReference type="GO" id="GO:0050355">
    <property type="term" value="F:inorganic triphosphate phosphatase activity"/>
    <property type="evidence" value="ECO:0007669"/>
    <property type="project" value="InterPro"/>
</dbReference>
<evidence type="ECO:0000313" key="4">
    <source>
        <dbReference type="Proteomes" id="UP000295531"/>
    </source>
</evidence>
<dbReference type="OrthoDB" id="3034217at2"/>
<dbReference type="GO" id="GO:0046872">
    <property type="term" value="F:metal ion binding"/>
    <property type="evidence" value="ECO:0007669"/>
    <property type="project" value="TreeGrafter"/>
</dbReference>
<keyword evidence="4" id="KW-1185">Reference proteome</keyword>
<name>A0A4R6P730_9GAMM</name>
<feature type="domain" description="CHAD" evidence="2">
    <location>
        <begin position="236"/>
        <end position="489"/>
    </location>
</feature>
<feature type="domain" description="CYTH" evidence="1">
    <location>
        <begin position="15"/>
        <end position="220"/>
    </location>
</feature>
<dbReference type="AlphaFoldDB" id="A0A4R6P730"/>
<evidence type="ECO:0000259" key="2">
    <source>
        <dbReference type="PROSITE" id="PS51708"/>
    </source>
</evidence>
<dbReference type="InterPro" id="IPR039013">
    <property type="entry name" value="YgiF"/>
</dbReference>
<dbReference type="SUPFAM" id="SSF55154">
    <property type="entry name" value="CYTH-like phosphatases"/>
    <property type="match status" value="1"/>
</dbReference>
<comment type="caution">
    <text evidence="3">The sequence shown here is derived from an EMBL/GenBank/DDBJ whole genome shotgun (WGS) entry which is preliminary data.</text>
</comment>
<dbReference type="PANTHER" id="PTHR39569">
    <property type="entry name" value="INORGANIC TRIPHOSPHATASE"/>
    <property type="match status" value="1"/>
</dbReference>
<dbReference type="InterPro" id="IPR033469">
    <property type="entry name" value="CYTH-like_dom_sf"/>
</dbReference>
<gene>
    <name evidence="3" type="ORF">DEU29_10775</name>
</gene>
<accession>A0A4R6P730</accession>
<dbReference type="SMART" id="SM01118">
    <property type="entry name" value="CYTH"/>
    <property type="match status" value="1"/>
</dbReference>
<dbReference type="PROSITE" id="PS51707">
    <property type="entry name" value="CYTH"/>
    <property type="match status" value="1"/>
</dbReference>
<reference evidence="3 4" key="1">
    <citation type="submission" date="2019-03" db="EMBL/GenBank/DDBJ databases">
        <title>Freshwater and sediment microbial communities from various areas in North America, analyzing microbe dynamics in response to fracking.</title>
        <authorList>
            <person name="Lamendella R."/>
        </authorList>
    </citation>
    <scope>NUCLEOTIDE SEQUENCE [LARGE SCALE GENOMIC DNA]</scope>
    <source>
        <strain evidence="3 4">18_TX</strain>
    </source>
</reference>
<dbReference type="Gene3D" id="2.40.320.10">
    <property type="entry name" value="Hypothetical Protein Pfu-838710-001"/>
    <property type="match status" value="1"/>
</dbReference>
<dbReference type="PANTHER" id="PTHR39569:SF1">
    <property type="entry name" value="INORGANIC TRIPHOSPHATASE"/>
    <property type="match status" value="1"/>
</dbReference>
<dbReference type="EMBL" id="SNXI01000007">
    <property type="protein sequence ID" value="TDP33255.1"/>
    <property type="molecule type" value="Genomic_DNA"/>
</dbReference>
<dbReference type="PROSITE" id="PS51708">
    <property type="entry name" value="CHAD"/>
    <property type="match status" value="1"/>
</dbReference>
<dbReference type="InterPro" id="IPR023577">
    <property type="entry name" value="CYTH_domain"/>
</dbReference>
<protein>
    <submittedName>
        <fullName evidence="3">Triphosphatase</fullName>
    </submittedName>
</protein>
<dbReference type="InterPro" id="IPR007899">
    <property type="entry name" value="CHAD_dom"/>
</dbReference>
<sequence>MSANETCTETPNATAQELELKLVIDPAQRDNALTVCRDIATKFQKQADYQKLSLENAYYDTSDLRLRQFDMGLRIRRSADQLEQTIKLAGRVLGGMHERPEYNVPTVEMAPDLTLFDADIWPDDFPVYDVQRDLQQLFVTDFTRHRFLLPSGDGYIECVLDLGQIEANGETEPLAEIELELQGGEITDVYKLGQQLVQQLNARMGSLSKAARGYLLAGRSVLEPFVQTHFVNIRPEHSLGEALYRSVEYGLKHWQHNESCLERHANVRAAQGMADGIYLCRTVIELLAKLGVDCEPLVARINEVMNYFSWLKRFEGLAELTAQDGAYHRALERYNSLYETLQDSQQQVVQLTQVIEQVRSHDYQLLLLDISRLLIERQQTAAMEQPAEPWASSLLREDWQEVQSAFEEVEDMSEERYLKLLPKLQHSLMLGTCFGQLFEGVIRDSFRAPWQDLARGIREITALHILHETVKNSEQFNDERLIQWQQVQRESLLKALEYSRKAALKREPYWQQ</sequence>
<evidence type="ECO:0000259" key="1">
    <source>
        <dbReference type="PROSITE" id="PS51707"/>
    </source>
</evidence>
<dbReference type="Proteomes" id="UP000295531">
    <property type="component" value="Unassembled WGS sequence"/>
</dbReference>
<dbReference type="Pfam" id="PF01928">
    <property type="entry name" value="CYTH"/>
    <property type="match status" value="1"/>
</dbReference>
<organism evidence="3 4">
    <name type="scientific">Idiomarina aquatica</name>
    <dbReference type="NCBI Taxonomy" id="1327752"/>
    <lineage>
        <taxon>Bacteria</taxon>
        <taxon>Pseudomonadati</taxon>
        <taxon>Pseudomonadota</taxon>
        <taxon>Gammaproteobacteria</taxon>
        <taxon>Alteromonadales</taxon>
        <taxon>Idiomarinaceae</taxon>
        <taxon>Idiomarina</taxon>
    </lineage>
</organism>
<proteinExistence type="predicted"/>
<dbReference type="CDD" id="cd07756">
    <property type="entry name" value="CYTH-like_Pase_CHAD"/>
    <property type="match status" value="1"/>
</dbReference>